<evidence type="ECO:0000313" key="3">
    <source>
        <dbReference type="Proteomes" id="UP001324634"/>
    </source>
</evidence>
<gene>
    <name evidence="2" type="ORF">SOO65_05250</name>
</gene>
<dbReference type="InterPro" id="IPR050464">
    <property type="entry name" value="Zeta_carotene_desat/Oxidored"/>
</dbReference>
<dbReference type="SUPFAM" id="SSF51905">
    <property type="entry name" value="FAD/NAD(P)-binding domain"/>
    <property type="match status" value="1"/>
</dbReference>
<dbReference type="AlphaFoldDB" id="A0AAX4HSG2"/>
<dbReference type="Proteomes" id="UP001324634">
    <property type="component" value="Chromosome"/>
</dbReference>
<dbReference type="EMBL" id="CP139487">
    <property type="protein sequence ID" value="WPU66147.1"/>
    <property type="molecule type" value="Genomic_DNA"/>
</dbReference>
<dbReference type="PANTHER" id="PTHR42923:SF3">
    <property type="entry name" value="PROTOPORPHYRINOGEN OXIDASE"/>
    <property type="match status" value="1"/>
</dbReference>
<sequence length="419" mass="47117">MKRVIGKLNPADKHVTIWGAGFSGLILGYYLKDQGYKITIHEKSNKVGGKIQTKKTQAGLVEKGPNALYMNADGMDLLKELKLEPLPAAKKLRRLLLIGGKPKRPVQLGILGQLAVHGHKKPPLIADGLTVAEFFRPLIGSENINQFLSPILGGIYATSSESLHFKSVFSEMAHIAQFNSYWDFIKLLIKNQKMKPRLDVSGSVSFEGGMQTLVNRLADVLKHDIKLNSKEQFKIKGNTILCTDAITASELTHEFKPEISTELARVKYQELSSVTVFLKREIKSLQKSFGVLIPLESGFNSIGVINNKATFPANNENVFSYTFIARKKLSEAEVYSDIKMLYSEFVEEDLEYMEQTHWDKALPIYDLQRYLSVKKLHQLAKGEENFAIFGNYVAGISLREMISAARAFAQNPQEYKEIR</sequence>
<proteinExistence type="predicted"/>
<evidence type="ECO:0000313" key="2">
    <source>
        <dbReference type="EMBL" id="WPU66147.1"/>
    </source>
</evidence>
<protein>
    <submittedName>
        <fullName evidence="2">FAD-dependent oxidoreductase</fullName>
    </submittedName>
</protein>
<dbReference type="GO" id="GO:0016491">
    <property type="term" value="F:oxidoreductase activity"/>
    <property type="evidence" value="ECO:0007669"/>
    <property type="project" value="InterPro"/>
</dbReference>
<dbReference type="Pfam" id="PF01593">
    <property type="entry name" value="Amino_oxidase"/>
    <property type="match status" value="1"/>
</dbReference>
<dbReference type="RefSeq" id="WP_321398043.1">
    <property type="nucleotide sequence ID" value="NZ_CP139487.1"/>
</dbReference>
<keyword evidence="3" id="KW-1185">Reference proteome</keyword>
<dbReference type="Gene3D" id="3.50.50.60">
    <property type="entry name" value="FAD/NAD(P)-binding domain"/>
    <property type="match status" value="1"/>
</dbReference>
<feature type="domain" description="Amine oxidase" evidence="1">
    <location>
        <begin position="22"/>
        <end position="230"/>
    </location>
</feature>
<name>A0AAX4HSG2_9BACT</name>
<reference evidence="2 3" key="1">
    <citation type="submission" date="2023-11" db="EMBL/GenBank/DDBJ databases">
        <title>Peredibacter starrii A3.12.</title>
        <authorList>
            <person name="Mitchell R.J."/>
        </authorList>
    </citation>
    <scope>NUCLEOTIDE SEQUENCE [LARGE SCALE GENOMIC DNA]</scope>
    <source>
        <strain evidence="2 3">A3.12</strain>
    </source>
</reference>
<evidence type="ECO:0000259" key="1">
    <source>
        <dbReference type="Pfam" id="PF01593"/>
    </source>
</evidence>
<dbReference type="InterPro" id="IPR036188">
    <property type="entry name" value="FAD/NAD-bd_sf"/>
</dbReference>
<dbReference type="InterPro" id="IPR002937">
    <property type="entry name" value="Amino_oxidase"/>
</dbReference>
<dbReference type="PANTHER" id="PTHR42923">
    <property type="entry name" value="PROTOPORPHYRINOGEN OXIDASE"/>
    <property type="match status" value="1"/>
</dbReference>
<accession>A0AAX4HSG2</accession>
<organism evidence="2 3">
    <name type="scientific">Peredibacter starrii</name>
    <dbReference type="NCBI Taxonomy" id="28202"/>
    <lineage>
        <taxon>Bacteria</taxon>
        <taxon>Pseudomonadati</taxon>
        <taxon>Bdellovibrionota</taxon>
        <taxon>Bacteriovoracia</taxon>
        <taxon>Bacteriovoracales</taxon>
        <taxon>Bacteriovoracaceae</taxon>
        <taxon>Peredibacter</taxon>
    </lineage>
</organism>
<dbReference type="KEGG" id="psti:SOO65_05250"/>